<dbReference type="EMBL" id="LT994651">
    <property type="protein sequence ID" value="SPN79645.1"/>
    <property type="molecule type" value="Genomic_DNA"/>
</dbReference>
<reference evidence="1" key="1">
    <citation type="submission" date="2018-03" db="EMBL/GenBank/DDBJ databases">
        <authorList>
            <consortium name="Urmite Genomes"/>
        </authorList>
    </citation>
    <scope>NUCLEOTIDE SEQUENCE [LARGE SCALE GENOMIC DNA]</scope>
    <source>
        <strain evidence="1">IHUMI-27.7</strain>
    </source>
</reference>
<accession>A0A2R8FF44</accession>
<gene>
    <name evidence="1" type="ORF">BRZCDTV_451</name>
</gene>
<feature type="non-terminal residue" evidence="1">
    <location>
        <position position="1"/>
    </location>
</feature>
<evidence type="ECO:0000313" key="2">
    <source>
        <dbReference type="Proteomes" id="UP000273054"/>
    </source>
</evidence>
<protein>
    <submittedName>
        <fullName evidence="1">Uncharacterized protein</fullName>
    </submittedName>
</protein>
<organism evidence="1">
    <name type="scientific">Brazilian cedratvirus IHUMI</name>
    <dbReference type="NCBI Taxonomy" id="2126980"/>
    <lineage>
        <taxon>Viruses</taxon>
        <taxon>Pithoviruses</taxon>
        <taxon>Orthocedratvirinae</taxon>
        <taxon>Alphacedratvirus</taxon>
        <taxon>Alphacedratvirus brasiliense</taxon>
    </lineage>
</organism>
<name>A0A2R8FF44_9VIRU</name>
<keyword evidence="2" id="KW-1185">Reference proteome</keyword>
<dbReference type="Proteomes" id="UP000273054">
    <property type="component" value="Segment"/>
</dbReference>
<proteinExistence type="predicted"/>
<sequence>VERERESNVWYQSCLQVRASSDLWWRERESSGERLVPSSFVTLGYRSTVLSLSLSLLLL</sequence>
<evidence type="ECO:0000313" key="1">
    <source>
        <dbReference type="EMBL" id="SPN79645.1"/>
    </source>
</evidence>